<dbReference type="InterPro" id="IPR035069">
    <property type="entry name" value="TTHA1013/TTHA0281-like"/>
</dbReference>
<feature type="domain" description="DUF1902" evidence="1">
    <location>
        <begin position="5"/>
        <end position="61"/>
    </location>
</feature>
<protein>
    <submittedName>
        <fullName evidence="2">DUF1902 domain-containing protein</fullName>
    </submittedName>
</protein>
<sequence>MDNSVEVEWYGEASVWIAASPEIGLFTEAETLDELRRKVPIIASDLLDDKIPQGTRLHLELRVRLDEVLPAAA</sequence>
<accession>A0A849IFQ7</accession>
<dbReference type="Proteomes" id="UP000564885">
    <property type="component" value="Unassembled WGS sequence"/>
</dbReference>
<evidence type="ECO:0000313" key="2">
    <source>
        <dbReference type="EMBL" id="NNM74797.1"/>
    </source>
</evidence>
<dbReference type="RefSeq" id="WP_171220244.1">
    <property type="nucleotide sequence ID" value="NZ_JABEPP010000006.1"/>
</dbReference>
<dbReference type="SUPFAM" id="SSF143100">
    <property type="entry name" value="TTHA1013/TTHA0281-like"/>
    <property type="match status" value="1"/>
</dbReference>
<reference evidence="2 3" key="1">
    <citation type="submission" date="2020-04" db="EMBL/GenBank/DDBJ databases">
        <title>Enterovirga sp. isolate from soil.</title>
        <authorList>
            <person name="Chea S."/>
            <person name="Kim D.-U."/>
        </authorList>
    </citation>
    <scope>NUCLEOTIDE SEQUENCE [LARGE SCALE GENOMIC DNA]</scope>
    <source>
        <strain evidence="2 3">DB1703</strain>
    </source>
</reference>
<name>A0A849IFQ7_9HYPH</name>
<dbReference type="EMBL" id="JABEPP010000006">
    <property type="protein sequence ID" value="NNM74797.1"/>
    <property type="molecule type" value="Genomic_DNA"/>
</dbReference>
<proteinExistence type="predicted"/>
<dbReference type="Pfam" id="PF08972">
    <property type="entry name" value="DUF1902"/>
    <property type="match status" value="1"/>
</dbReference>
<dbReference type="AlphaFoldDB" id="A0A849IFQ7"/>
<keyword evidence="3" id="KW-1185">Reference proteome</keyword>
<evidence type="ECO:0000259" key="1">
    <source>
        <dbReference type="Pfam" id="PF08972"/>
    </source>
</evidence>
<evidence type="ECO:0000313" key="3">
    <source>
        <dbReference type="Proteomes" id="UP000564885"/>
    </source>
</evidence>
<dbReference type="Gene3D" id="3.30.2390.10">
    <property type="entry name" value="TTHA1013-like"/>
    <property type="match status" value="1"/>
</dbReference>
<comment type="caution">
    <text evidence="2">The sequence shown here is derived from an EMBL/GenBank/DDBJ whole genome shotgun (WGS) entry which is preliminary data.</text>
</comment>
<organism evidence="2 3">
    <name type="scientific">Enterovirga aerilata</name>
    <dbReference type="NCBI Taxonomy" id="2730920"/>
    <lineage>
        <taxon>Bacteria</taxon>
        <taxon>Pseudomonadati</taxon>
        <taxon>Pseudomonadota</taxon>
        <taxon>Alphaproteobacteria</taxon>
        <taxon>Hyphomicrobiales</taxon>
        <taxon>Methylobacteriaceae</taxon>
        <taxon>Enterovirga</taxon>
    </lineage>
</organism>
<dbReference type="InterPro" id="IPR015066">
    <property type="entry name" value="DUF1902"/>
</dbReference>
<gene>
    <name evidence="2" type="ORF">HJG44_20770</name>
</gene>